<evidence type="ECO:0008006" key="4">
    <source>
        <dbReference type="Google" id="ProtNLM"/>
    </source>
</evidence>
<dbReference type="EMBL" id="JADBGQ010000008">
    <property type="protein sequence ID" value="KAG5384185.1"/>
    <property type="molecule type" value="Genomic_DNA"/>
</dbReference>
<accession>A0ABQ7LE38</accession>
<dbReference type="Proteomes" id="UP000823674">
    <property type="component" value="Chromosome A09"/>
</dbReference>
<sequence length="90" mass="10118">MKYFPILEMPEEIQALVVERVAGNSFQDLYGLRASCKLMKALADRRRVCVTGWEAGSMRWLGDGAILSVRMKTGWKDGEDGRLAVPFNPI</sequence>
<name>A0ABQ7LE38_BRACM</name>
<organism evidence="1 3">
    <name type="scientific">Brassica rapa subsp. trilocularis</name>
    <dbReference type="NCBI Taxonomy" id="1813537"/>
    <lineage>
        <taxon>Eukaryota</taxon>
        <taxon>Viridiplantae</taxon>
        <taxon>Streptophyta</taxon>
        <taxon>Embryophyta</taxon>
        <taxon>Tracheophyta</taxon>
        <taxon>Spermatophyta</taxon>
        <taxon>Magnoliopsida</taxon>
        <taxon>eudicotyledons</taxon>
        <taxon>Gunneridae</taxon>
        <taxon>Pentapetalae</taxon>
        <taxon>rosids</taxon>
        <taxon>malvids</taxon>
        <taxon>Brassicales</taxon>
        <taxon>Brassicaceae</taxon>
        <taxon>Brassiceae</taxon>
        <taxon>Brassica</taxon>
    </lineage>
</organism>
<comment type="caution">
    <text evidence="1">The sequence shown here is derived from an EMBL/GenBank/DDBJ whole genome shotgun (WGS) entry which is preliminary data.</text>
</comment>
<reference evidence="1 3" key="1">
    <citation type="submission" date="2021-03" db="EMBL/GenBank/DDBJ databases">
        <authorList>
            <person name="King G.J."/>
            <person name="Bancroft I."/>
            <person name="Baten A."/>
            <person name="Bloomfield J."/>
            <person name="Borpatragohain P."/>
            <person name="He Z."/>
            <person name="Irish N."/>
            <person name="Irwin J."/>
            <person name="Liu K."/>
            <person name="Mauleon R.P."/>
            <person name="Moore J."/>
            <person name="Morris R."/>
            <person name="Ostergaard L."/>
            <person name="Wang B."/>
            <person name="Wells R."/>
        </authorList>
    </citation>
    <scope>NUCLEOTIDE SEQUENCE [LARGE SCALE GENOMIC DNA]</scope>
    <source>
        <strain evidence="1">R-o-18</strain>
        <tissue evidence="1">Leaf</tissue>
    </source>
</reference>
<keyword evidence="3" id="KW-1185">Reference proteome</keyword>
<evidence type="ECO:0000313" key="3">
    <source>
        <dbReference type="Proteomes" id="UP000823674"/>
    </source>
</evidence>
<dbReference type="EMBL" id="JADBGQ010000008">
    <property type="protein sequence ID" value="KAG5384384.1"/>
    <property type="molecule type" value="Genomic_DNA"/>
</dbReference>
<proteinExistence type="predicted"/>
<evidence type="ECO:0000313" key="1">
    <source>
        <dbReference type="EMBL" id="KAG5384185.1"/>
    </source>
</evidence>
<gene>
    <name evidence="1" type="primary">A09g507420.1_BraROA</name>
    <name evidence="2" type="synonym">A09p036380.1_BraROA</name>
    <name evidence="1" type="ORF">IGI04_035655</name>
    <name evidence="2" type="ORF">IGI04_035854</name>
</gene>
<protein>
    <recommendedName>
        <fullName evidence="4">F-box domain-containing protein</fullName>
    </recommendedName>
</protein>
<evidence type="ECO:0000313" key="2">
    <source>
        <dbReference type="EMBL" id="KAG5384384.1"/>
    </source>
</evidence>